<name>A0A813CET3_9DINO</name>
<reference evidence="1" key="1">
    <citation type="submission" date="2021-02" db="EMBL/GenBank/DDBJ databases">
        <authorList>
            <person name="Dougan E. K."/>
            <person name="Rhodes N."/>
            <person name="Thang M."/>
            <person name="Chan C."/>
        </authorList>
    </citation>
    <scope>NUCLEOTIDE SEQUENCE</scope>
</reference>
<dbReference type="EMBL" id="CAJNJA010097153">
    <property type="protein sequence ID" value="CAE7942606.1"/>
    <property type="molecule type" value="Genomic_DNA"/>
</dbReference>
<dbReference type="OrthoDB" id="447448at2759"/>
<gene>
    <name evidence="1" type="primary">B4GALT6</name>
    <name evidence="1" type="ORF">SNEC2469_LOCUS34729</name>
</gene>
<evidence type="ECO:0000313" key="1">
    <source>
        <dbReference type="EMBL" id="CAE7942606.1"/>
    </source>
</evidence>
<sequence>DCDSGDLVVVGRGIQKSSQVARFGARQIGHRAAGDRLFCVESVGENDVFREKDKCTSKMKFEIALPAKAAGPELLDPQLLSRRPRLCTGFRKNKVVTGVDQQCDTLESLTLDFEASGLLDIAISTNPTSGAAPLCSGSKFRAVGYCS</sequence>
<feature type="non-terminal residue" evidence="1">
    <location>
        <position position="1"/>
    </location>
</feature>
<proteinExistence type="predicted"/>
<keyword evidence="2" id="KW-1185">Reference proteome</keyword>
<dbReference type="Proteomes" id="UP000601435">
    <property type="component" value="Unassembled WGS sequence"/>
</dbReference>
<protein>
    <submittedName>
        <fullName evidence="1">B4GALT6 protein</fullName>
    </submittedName>
</protein>
<organism evidence="1 2">
    <name type="scientific">Symbiodinium necroappetens</name>
    <dbReference type="NCBI Taxonomy" id="1628268"/>
    <lineage>
        <taxon>Eukaryota</taxon>
        <taxon>Sar</taxon>
        <taxon>Alveolata</taxon>
        <taxon>Dinophyceae</taxon>
        <taxon>Suessiales</taxon>
        <taxon>Symbiodiniaceae</taxon>
        <taxon>Symbiodinium</taxon>
    </lineage>
</organism>
<comment type="caution">
    <text evidence="1">The sequence shown here is derived from an EMBL/GenBank/DDBJ whole genome shotgun (WGS) entry which is preliminary data.</text>
</comment>
<dbReference type="AlphaFoldDB" id="A0A813CET3"/>
<evidence type="ECO:0000313" key="2">
    <source>
        <dbReference type="Proteomes" id="UP000601435"/>
    </source>
</evidence>
<accession>A0A813CET3</accession>